<dbReference type="RefSeq" id="WP_183474473.1">
    <property type="nucleotide sequence ID" value="NZ_JACIBX010000010.1"/>
</dbReference>
<accession>A0ABR6HR50</accession>
<dbReference type="Gene3D" id="1.10.10.60">
    <property type="entry name" value="Homeodomain-like"/>
    <property type="match status" value="1"/>
</dbReference>
<sequence length="300" mass="33587">MTRSSRDRARSIHERQFYALNRAVGRFGIRSFRPQIMAAPHWHGHVEFNYLENASMTYDVDGRVVELPPGRLALFWAGVPHQLTAVTPVGEAPPRLTNLYLPLDAFLFMPHVAALQITLLNGGLALMPEAVCDAATLDRWYRDYRSNDVERVEILKMELNAMLRRGLLGGIDWLLGDPGAESGRTQAPAHAHHVVAMIRFIVENLAEPMSNADIAAATGLHENYATTLFSRAMRLPPKQFLIRMRLLRARALLMESGTPVTAIAAASGFSSSSQFYAHFRAAYGMPPQVMRDRYMAMTLR</sequence>
<organism evidence="5 6">
    <name type="scientific">Limimaricola variabilis</name>
    <dbReference type="NCBI Taxonomy" id="1492771"/>
    <lineage>
        <taxon>Bacteria</taxon>
        <taxon>Pseudomonadati</taxon>
        <taxon>Pseudomonadota</taxon>
        <taxon>Alphaproteobacteria</taxon>
        <taxon>Rhodobacterales</taxon>
        <taxon>Paracoccaceae</taxon>
        <taxon>Limimaricola</taxon>
    </lineage>
</organism>
<keyword evidence="1" id="KW-0805">Transcription regulation</keyword>
<dbReference type="PANTHER" id="PTHR46796:SF6">
    <property type="entry name" value="ARAC SUBFAMILY"/>
    <property type="match status" value="1"/>
</dbReference>
<dbReference type="InterPro" id="IPR009057">
    <property type="entry name" value="Homeodomain-like_sf"/>
</dbReference>
<dbReference type="InterPro" id="IPR050204">
    <property type="entry name" value="AraC_XylS_family_regulators"/>
</dbReference>
<dbReference type="Pfam" id="PF02311">
    <property type="entry name" value="AraC_binding"/>
    <property type="match status" value="1"/>
</dbReference>
<dbReference type="InterPro" id="IPR014710">
    <property type="entry name" value="RmlC-like_jellyroll"/>
</dbReference>
<keyword evidence="3" id="KW-0804">Transcription</keyword>
<keyword evidence="6" id="KW-1185">Reference proteome</keyword>
<evidence type="ECO:0000313" key="6">
    <source>
        <dbReference type="Proteomes" id="UP000576152"/>
    </source>
</evidence>
<dbReference type="Proteomes" id="UP000576152">
    <property type="component" value="Unassembled WGS sequence"/>
</dbReference>
<reference evidence="5 6" key="1">
    <citation type="submission" date="2020-08" db="EMBL/GenBank/DDBJ databases">
        <title>Genomic Encyclopedia of Type Strains, Phase III (KMG-III): the genomes of soil and plant-associated and newly described type strains.</title>
        <authorList>
            <person name="Whitman W."/>
        </authorList>
    </citation>
    <scope>NUCLEOTIDE SEQUENCE [LARGE SCALE GENOMIC DNA]</scope>
    <source>
        <strain evidence="5 6">CECT 8572</strain>
    </source>
</reference>
<keyword evidence="2" id="KW-0238">DNA-binding</keyword>
<evidence type="ECO:0000256" key="2">
    <source>
        <dbReference type="ARBA" id="ARBA00023125"/>
    </source>
</evidence>
<proteinExistence type="predicted"/>
<evidence type="ECO:0000256" key="1">
    <source>
        <dbReference type="ARBA" id="ARBA00023015"/>
    </source>
</evidence>
<dbReference type="PROSITE" id="PS00041">
    <property type="entry name" value="HTH_ARAC_FAMILY_1"/>
    <property type="match status" value="1"/>
</dbReference>
<evidence type="ECO:0000313" key="5">
    <source>
        <dbReference type="EMBL" id="MBB3713031.1"/>
    </source>
</evidence>
<name>A0ABR6HR50_9RHOB</name>
<dbReference type="Pfam" id="PF12833">
    <property type="entry name" value="HTH_18"/>
    <property type="match status" value="1"/>
</dbReference>
<gene>
    <name evidence="5" type="ORF">FHS00_002632</name>
</gene>
<comment type="caution">
    <text evidence="5">The sequence shown here is derived from an EMBL/GenBank/DDBJ whole genome shotgun (WGS) entry which is preliminary data.</text>
</comment>
<evidence type="ECO:0000256" key="3">
    <source>
        <dbReference type="ARBA" id="ARBA00023163"/>
    </source>
</evidence>
<dbReference type="EMBL" id="JACIBX010000010">
    <property type="protein sequence ID" value="MBB3713031.1"/>
    <property type="molecule type" value="Genomic_DNA"/>
</dbReference>
<dbReference type="PROSITE" id="PS01124">
    <property type="entry name" value="HTH_ARAC_FAMILY_2"/>
    <property type="match status" value="1"/>
</dbReference>
<dbReference type="InterPro" id="IPR018062">
    <property type="entry name" value="HTH_AraC-typ_CS"/>
</dbReference>
<dbReference type="SUPFAM" id="SSF46689">
    <property type="entry name" value="Homeodomain-like"/>
    <property type="match status" value="2"/>
</dbReference>
<protein>
    <submittedName>
        <fullName evidence="5">AraC-like DNA-binding protein</fullName>
    </submittedName>
</protein>
<dbReference type="InterPro" id="IPR011051">
    <property type="entry name" value="RmlC_Cupin_sf"/>
</dbReference>
<evidence type="ECO:0000259" key="4">
    <source>
        <dbReference type="PROSITE" id="PS01124"/>
    </source>
</evidence>
<feature type="domain" description="HTH araC/xylS-type" evidence="4">
    <location>
        <begin position="195"/>
        <end position="293"/>
    </location>
</feature>
<dbReference type="SMART" id="SM00342">
    <property type="entry name" value="HTH_ARAC"/>
    <property type="match status" value="1"/>
</dbReference>
<dbReference type="PANTHER" id="PTHR46796">
    <property type="entry name" value="HTH-TYPE TRANSCRIPTIONAL ACTIVATOR RHAS-RELATED"/>
    <property type="match status" value="1"/>
</dbReference>
<dbReference type="SUPFAM" id="SSF51182">
    <property type="entry name" value="RmlC-like cupins"/>
    <property type="match status" value="1"/>
</dbReference>
<dbReference type="InterPro" id="IPR018060">
    <property type="entry name" value="HTH_AraC"/>
</dbReference>
<dbReference type="InterPro" id="IPR003313">
    <property type="entry name" value="AraC-bd"/>
</dbReference>
<dbReference type="Gene3D" id="2.60.120.10">
    <property type="entry name" value="Jelly Rolls"/>
    <property type="match status" value="1"/>
</dbReference>